<dbReference type="Proteomes" id="UP000183200">
    <property type="component" value="Unassembled WGS sequence"/>
</dbReference>
<name>A0A1G9T0A0_9SPHI</name>
<reference evidence="3" key="1">
    <citation type="submission" date="2016-10" db="EMBL/GenBank/DDBJ databases">
        <authorList>
            <person name="Varghese N."/>
            <person name="Submissions S."/>
        </authorList>
    </citation>
    <scope>NUCLEOTIDE SEQUENCE [LARGE SCALE GENOMIC DNA]</scope>
    <source>
        <strain evidence="3">DSM 19110</strain>
    </source>
</reference>
<dbReference type="InterPro" id="IPR000782">
    <property type="entry name" value="FAS1_domain"/>
</dbReference>
<dbReference type="EMBL" id="FNGY01000003">
    <property type="protein sequence ID" value="SDM41058.1"/>
    <property type="molecule type" value="Genomic_DNA"/>
</dbReference>
<evidence type="ECO:0000313" key="2">
    <source>
        <dbReference type="EMBL" id="SDM41058.1"/>
    </source>
</evidence>
<dbReference type="Pfam" id="PF02469">
    <property type="entry name" value="Fasciclin"/>
    <property type="match status" value="1"/>
</dbReference>
<proteinExistence type="predicted"/>
<dbReference type="RefSeq" id="WP_074606737.1">
    <property type="nucleotide sequence ID" value="NZ_FNGY01000003.1"/>
</dbReference>
<dbReference type="PROSITE" id="PS50213">
    <property type="entry name" value="FAS1"/>
    <property type="match status" value="1"/>
</dbReference>
<protein>
    <submittedName>
        <fullName evidence="2">Fasciclin domain-containing protein</fullName>
    </submittedName>
</protein>
<keyword evidence="3" id="KW-1185">Reference proteome</keyword>
<dbReference type="InterPro" id="IPR036378">
    <property type="entry name" value="FAS1_dom_sf"/>
</dbReference>
<dbReference type="AlphaFoldDB" id="A0A1G9T0A0"/>
<gene>
    <name evidence="2" type="ORF">SAMN05421820_103756</name>
</gene>
<dbReference type="Gene3D" id="2.30.180.10">
    <property type="entry name" value="FAS1 domain"/>
    <property type="match status" value="1"/>
</dbReference>
<feature type="domain" description="FAS1" evidence="1">
    <location>
        <begin position="39"/>
        <end position="211"/>
    </location>
</feature>
<accession>A0A1G9T0A0</accession>
<evidence type="ECO:0000313" key="3">
    <source>
        <dbReference type="Proteomes" id="UP000183200"/>
    </source>
</evidence>
<dbReference type="SUPFAM" id="SSF82153">
    <property type="entry name" value="FAS1 domain"/>
    <property type="match status" value="1"/>
</dbReference>
<sequence>MKRKNQWLLLLGVLLSVAVISCKKEYFNGGSLQNGVFKMSAYEFLKTKPLYFDTLVTVIDKSGLRDAFEKEDITFFAPSDRAIKLSMDLLNTTRYFASKDSIFIKDIPQSIWRKYLSQYLIKDKYLLKDIARYDSGQPNVYPGQYMTSYDGYIMNLGVQFSDYKGTRDVGPRTVVFRNIGDIGNPLNFGATVATSDLQTNNGVIHVINDTHNFGFNSFLFITDVNEYFK</sequence>
<dbReference type="PROSITE" id="PS51257">
    <property type="entry name" value="PROKAR_LIPOPROTEIN"/>
    <property type="match status" value="1"/>
</dbReference>
<evidence type="ECO:0000259" key="1">
    <source>
        <dbReference type="PROSITE" id="PS50213"/>
    </source>
</evidence>
<dbReference type="OrthoDB" id="1097608at2"/>
<organism evidence="2 3">
    <name type="scientific">Pedobacter steynii</name>
    <dbReference type="NCBI Taxonomy" id="430522"/>
    <lineage>
        <taxon>Bacteria</taxon>
        <taxon>Pseudomonadati</taxon>
        <taxon>Bacteroidota</taxon>
        <taxon>Sphingobacteriia</taxon>
        <taxon>Sphingobacteriales</taxon>
        <taxon>Sphingobacteriaceae</taxon>
        <taxon>Pedobacter</taxon>
    </lineage>
</organism>